<sequence length="79" mass="8870">MAGTEKISDILEPVAGFVAKRQGFSADIQLKQMGGRARRHAMRSGHQLGFIGQPLRAVAQCLRAIESERGHRFRKRVKR</sequence>
<evidence type="ECO:0000313" key="2">
    <source>
        <dbReference type="Proteomes" id="UP000235616"/>
    </source>
</evidence>
<gene>
    <name evidence="1" type="ORF">C0Z18_30255</name>
</gene>
<dbReference type="EMBL" id="PNYA01000040">
    <property type="protein sequence ID" value="PMS14781.1"/>
    <property type="molecule type" value="Genomic_DNA"/>
</dbReference>
<name>A0A2N7VC80_9BURK</name>
<dbReference type="AlphaFoldDB" id="A0A2N7VC80"/>
<reference evidence="1 2" key="1">
    <citation type="submission" date="2018-01" db="EMBL/GenBank/DDBJ databases">
        <title>Whole genome analyses suggest that Burkholderia sensu lato contains two further novel genera in the rhizoxinica-symbiotica group Mycetohabitans gen. nov., and Trinickia gen. nov.: implications for the evolution of diazotrophy and nodulation in the Burkholderiaceae.</title>
        <authorList>
            <person name="Estrada-de los Santos P."/>
            <person name="Palmer M."/>
            <person name="Chavez-Ramirez B."/>
            <person name="Beukes C."/>
            <person name="Steenkamp E.T."/>
            <person name="Hirsch A.M."/>
            <person name="Manyaka P."/>
            <person name="Maluk M."/>
            <person name="Lafos M."/>
            <person name="Crook M."/>
            <person name="Gross E."/>
            <person name="Simon M.F."/>
            <person name="Bueno dos Reis Junior F."/>
            <person name="Poole P.S."/>
            <person name="Venter S.N."/>
            <person name="James E.K."/>
        </authorList>
    </citation>
    <scope>NUCLEOTIDE SEQUENCE [LARGE SCALE GENOMIC DNA]</scope>
    <source>
        <strain evidence="1 2">GIMN1.004</strain>
    </source>
</reference>
<comment type="caution">
    <text evidence="1">The sequence shown here is derived from an EMBL/GenBank/DDBJ whole genome shotgun (WGS) entry which is preliminary data.</text>
</comment>
<proteinExistence type="predicted"/>
<evidence type="ECO:0000313" key="1">
    <source>
        <dbReference type="EMBL" id="PMS14781.1"/>
    </source>
</evidence>
<accession>A0A2N7VC80</accession>
<dbReference type="Proteomes" id="UP000235616">
    <property type="component" value="Unassembled WGS sequence"/>
</dbReference>
<keyword evidence="2" id="KW-1185">Reference proteome</keyword>
<protein>
    <submittedName>
        <fullName evidence="1">Uncharacterized protein</fullName>
    </submittedName>
</protein>
<organism evidence="1 2">
    <name type="scientific">Trinickia dabaoshanensis</name>
    <dbReference type="NCBI Taxonomy" id="564714"/>
    <lineage>
        <taxon>Bacteria</taxon>
        <taxon>Pseudomonadati</taxon>
        <taxon>Pseudomonadota</taxon>
        <taxon>Betaproteobacteria</taxon>
        <taxon>Burkholderiales</taxon>
        <taxon>Burkholderiaceae</taxon>
        <taxon>Trinickia</taxon>
    </lineage>
</organism>